<reference evidence="3 4" key="1">
    <citation type="submission" date="2024-04" db="EMBL/GenBank/DDBJ databases">
        <authorList>
            <person name="Rising A."/>
            <person name="Reimegard J."/>
            <person name="Sonavane S."/>
            <person name="Akerstrom W."/>
            <person name="Nylinder S."/>
            <person name="Hedman E."/>
            <person name="Kallberg Y."/>
        </authorList>
    </citation>
    <scope>NUCLEOTIDE SEQUENCE [LARGE SCALE GENOMIC DNA]</scope>
</reference>
<gene>
    <name evidence="2" type="ORF">LARSCL_LOCUS17455</name>
    <name evidence="3" type="ORF">LARSCL_LOCUS17457</name>
</gene>
<proteinExistence type="predicted"/>
<organism evidence="3 4">
    <name type="scientific">Larinioides sclopetarius</name>
    <dbReference type="NCBI Taxonomy" id="280406"/>
    <lineage>
        <taxon>Eukaryota</taxon>
        <taxon>Metazoa</taxon>
        <taxon>Ecdysozoa</taxon>
        <taxon>Arthropoda</taxon>
        <taxon>Chelicerata</taxon>
        <taxon>Arachnida</taxon>
        <taxon>Araneae</taxon>
        <taxon>Araneomorphae</taxon>
        <taxon>Entelegynae</taxon>
        <taxon>Araneoidea</taxon>
        <taxon>Araneidae</taxon>
        <taxon>Larinioides</taxon>
    </lineage>
</organism>
<evidence type="ECO:0000313" key="2">
    <source>
        <dbReference type="EMBL" id="CAL1292085.1"/>
    </source>
</evidence>
<accession>A0AAV2B7H3</accession>
<evidence type="ECO:0000313" key="3">
    <source>
        <dbReference type="EMBL" id="CAL1292087.1"/>
    </source>
</evidence>
<dbReference type="Proteomes" id="UP001497382">
    <property type="component" value="Unassembled WGS sequence"/>
</dbReference>
<sequence>MSTLTTGESAEIPGPRGDKPSPFLLTLRDLPPIRRIYWNLFATFHRCDCPVRSVIPKQLSQPLLTFL</sequence>
<dbReference type="EMBL" id="CAXIEN010000298">
    <property type="protein sequence ID" value="CAL1292087.1"/>
    <property type="molecule type" value="Genomic_DNA"/>
</dbReference>
<name>A0AAV2B7H3_9ARAC</name>
<evidence type="ECO:0000313" key="4">
    <source>
        <dbReference type="Proteomes" id="UP001497382"/>
    </source>
</evidence>
<evidence type="ECO:0000256" key="1">
    <source>
        <dbReference type="SAM" id="MobiDB-lite"/>
    </source>
</evidence>
<protein>
    <submittedName>
        <fullName evidence="3">Uncharacterized protein</fullName>
    </submittedName>
</protein>
<dbReference type="AlphaFoldDB" id="A0AAV2B7H3"/>
<feature type="region of interest" description="Disordered" evidence="1">
    <location>
        <begin position="1"/>
        <end position="21"/>
    </location>
</feature>
<dbReference type="EMBL" id="CAXIEN010000298">
    <property type="protein sequence ID" value="CAL1292085.1"/>
    <property type="molecule type" value="Genomic_DNA"/>
</dbReference>
<keyword evidence="4" id="KW-1185">Reference proteome</keyword>
<comment type="caution">
    <text evidence="3">The sequence shown here is derived from an EMBL/GenBank/DDBJ whole genome shotgun (WGS) entry which is preliminary data.</text>
</comment>